<proteinExistence type="predicted"/>
<dbReference type="SUPFAM" id="SSF51294">
    <property type="entry name" value="Hedgehog/intein (Hint) domain"/>
    <property type="match status" value="1"/>
</dbReference>
<dbReference type="PROSITE" id="PS50817">
    <property type="entry name" value="INTEIN_N_TER"/>
    <property type="match status" value="1"/>
</dbReference>
<evidence type="ECO:0000313" key="3">
    <source>
        <dbReference type="EMBL" id="MBI1492854.1"/>
    </source>
</evidence>
<feature type="region of interest" description="Disordered" evidence="1">
    <location>
        <begin position="595"/>
        <end position="617"/>
    </location>
</feature>
<dbReference type="Gene3D" id="2.150.10.10">
    <property type="entry name" value="Serralysin-like metalloprotease, C-terminal"/>
    <property type="match status" value="2"/>
</dbReference>
<protein>
    <submittedName>
        <fullName evidence="3">Hint domain-containing protein</fullName>
    </submittedName>
</protein>
<evidence type="ECO:0000256" key="1">
    <source>
        <dbReference type="SAM" id="MobiDB-lite"/>
    </source>
</evidence>
<dbReference type="RefSeq" id="WP_228847745.1">
    <property type="nucleotide sequence ID" value="NZ_JADCKQ010000002.1"/>
</dbReference>
<feature type="domain" description="Hedgehog/Intein (Hint)" evidence="2">
    <location>
        <begin position="789"/>
        <end position="926"/>
    </location>
</feature>
<feature type="region of interest" description="Disordered" evidence="1">
    <location>
        <begin position="1"/>
        <end position="25"/>
    </location>
</feature>
<feature type="compositionally biased region" description="Low complexity" evidence="1">
    <location>
        <begin position="11"/>
        <end position="21"/>
    </location>
</feature>
<name>A0A8J7ICJ8_9RHOB</name>
<accession>A0A8J7ICJ8</accession>
<gene>
    <name evidence="3" type="ORF">H1D41_04315</name>
</gene>
<dbReference type="EMBL" id="JADCKQ010000002">
    <property type="protein sequence ID" value="MBI1492854.1"/>
    <property type="molecule type" value="Genomic_DNA"/>
</dbReference>
<reference evidence="3" key="1">
    <citation type="submission" date="2020-10" db="EMBL/GenBank/DDBJ databases">
        <title>Paenihalocynthiibacter styelae gen. nov., sp. nov., isolated from stalked sea squirt Styela clava.</title>
        <authorList>
            <person name="Kim Y.-O."/>
            <person name="Yoon J.-H."/>
        </authorList>
    </citation>
    <scope>NUCLEOTIDE SEQUENCE</scope>
    <source>
        <strain evidence="3">MYP1-1</strain>
    </source>
</reference>
<dbReference type="InterPro" id="IPR028992">
    <property type="entry name" value="Hedgehog/Intein_dom"/>
</dbReference>
<keyword evidence="4" id="KW-1185">Reference proteome</keyword>
<dbReference type="Proteomes" id="UP000640583">
    <property type="component" value="Unassembled WGS sequence"/>
</dbReference>
<evidence type="ECO:0000313" key="4">
    <source>
        <dbReference type="Proteomes" id="UP000640583"/>
    </source>
</evidence>
<comment type="caution">
    <text evidence="3">The sequence shown here is derived from an EMBL/GenBank/DDBJ whole genome shotgun (WGS) entry which is preliminary data.</text>
</comment>
<dbReference type="InterPro" id="IPR011049">
    <property type="entry name" value="Serralysin-like_metalloprot_C"/>
</dbReference>
<dbReference type="AlphaFoldDB" id="A0A8J7ICJ8"/>
<dbReference type="PRINTS" id="PR00313">
    <property type="entry name" value="CABNDNGRPT"/>
</dbReference>
<dbReference type="InterPro" id="IPR001343">
    <property type="entry name" value="Hemolysn_Ca-bd"/>
</dbReference>
<dbReference type="SUPFAM" id="SSF51120">
    <property type="entry name" value="beta-Roll"/>
    <property type="match status" value="2"/>
</dbReference>
<sequence length="973" mass="100035">MATNSVPPVPSGASAGSATTSDAKVDKKKAIYKIELDDHFGSVSGSNDFTITDDVAGDEISELQIKKLGKNDGEVDVVRVDLSTFDDDFDLTLNDEGSEDQLYFENIDGISGPTGGVYTITYTGSDGNTHEVEVDPGDASVFYTLADPRDGYVDGTSGNDTIGAGYTDADGDQVDGNDALLPGASGNEDYIIGYGGDDTISGGAQNDIIYGDSGPASSRDTLHWADSGLTNGSTTIGGTTVTVSSANVSTGFGTQLTSGLTGDSDTPVDANSNLSLEQGAGTAEVEFSQPVENLEFRINDFESGFEVVEVRIYDANGNLIPYTYSAGSAVATSASGSVVTFSSTGGSADDTDPDASVLITVAGPVGKIEFIKTGNSGSLAVTNLYFDGVPGDPSGTPDGDDVIRGGAGDDTVFGGGGDDTIYVEAGNDTLNGESGDDDFVIDSNTFGNDTITGGETGEDNGGDEIDAGAVTNDLTVDFSAPEAGTLTDGSQTMSFSEIEKLTTGSGDDVVTGSTGNENISTGAGDDHFEIADNFGTDSFVAGEGGETDGDTLDASAVTGSLNLNLSAPEAGTLTGSGGSASFIDVEKFILGQASDTATGSSGADHVDGGGGSDVLSLNGGNDTVVMSTGSDVIAGGTGQDIYDATGSSTASGETIHVTVNDGGNGNVSKVHDGSTDTISSVETYTAGEDSAEADSITLADVILRENIATDINGISDSAIGTLTTHGGSVISFGGAGQPTINQLLAGTYSHPTLGTIGGGGNYEITDGDEDGQIGNISFSNFETIKFEVVCFVQGTRILTDLGEVAIEDLQPGDMVKTLDNGYQPIRWIGSKTVPAEGHLAPVLIREGALDNSRDLLVSPQHRMLLRDWRLELITDSNEALVPAKHLVNDTTILRRPGGDVEYFHMLFDTHQIVFSEGAPSESFHPGETSMGSFSDAARQEIYEIFPELEANVHSYGPSARMTLKPWEMRALIT</sequence>
<dbReference type="Gene3D" id="2.170.16.10">
    <property type="entry name" value="Hedgehog/Intein (Hint) domain"/>
    <property type="match status" value="1"/>
</dbReference>
<evidence type="ECO:0000259" key="2">
    <source>
        <dbReference type="Pfam" id="PF13403"/>
    </source>
</evidence>
<organism evidence="3 4">
    <name type="scientific">Halocynthiibacter styelae</name>
    <dbReference type="NCBI Taxonomy" id="2761955"/>
    <lineage>
        <taxon>Bacteria</taxon>
        <taxon>Pseudomonadati</taxon>
        <taxon>Pseudomonadota</taxon>
        <taxon>Alphaproteobacteria</taxon>
        <taxon>Rhodobacterales</taxon>
        <taxon>Paracoccaceae</taxon>
        <taxon>Halocynthiibacter</taxon>
    </lineage>
</organism>
<dbReference type="GO" id="GO:0016539">
    <property type="term" value="P:intein-mediated protein splicing"/>
    <property type="evidence" value="ECO:0007669"/>
    <property type="project" value="InterPro"/>
</dbReference>
<dbReference type="Pfam" id="PF13403">
    <property type="entry name" value="Hint_2"/>
    <property type="match status" value="1"/>
</dbReference>
<dbReference type="InterPro" id="IPR006141">
    <property type="entry name" value="Intein_N"/>
</dbReference>
<dbReference type="GO" id="GO:0005509">
    <property type="term" value="F:calcium ion binding"/>
    <property type="evidence" value="ECO:0007669"/>
    <property type="project" value="InterPro"/>
</dbReference>
<dbReference type="InterPro" id="IPR036844">
    <property type="entry name" value="Hint_dom_sf"/>
</dbReference>
<dbReference type="Pfam" id="PF00353">
    <property type="entry name" value="HemolysinCabind"/>
    <property type="match status" value="4"/>
</dbReference>